<accession>A0ABD0ZHN7</accession>
<keyword evidence="1" id="KW-0812">Transmembrane</keyword>
<organism evidence="2 3">
    <name type="scientific">Cardamine amara subsp. amara</name>
    <dbReference type="NCBI Taxonomy" id="228776"/>
    <lineage>
        <taxon>Eukaryota</taxon>
        <taxon>Viridiplantae</taxon>
        <taxon>Streptophyta</taxon>
        <taxon>Embryophyta</taxon>
        <taxon>Tracheophyta</taxon>
        <taxon>Spermatophyta</taxon>
        <taxon>Magnoliopsida</taxon>
        <taxon>eudicotyledons</taxon>
        <taxon>Gunneridae</taxon>
        <taxon>Pentapetalae</taxon>
        <taxon>rosids</taxon>
        <taxon>malvids</taxon>
        <taxon>Brassicales</taxon>
        <taxon>Brassicaceae</taxon>
        <taxon>Cardamineae</taxon>
        <taxon>Cardamine</taxon>
    </lineage>
</organism>
<keyword evidence="1" id="KW-1133">Transmembrane helix</keyword>
<reference evidence="2 3" key="1">
    <citation type="submission" date="2024-04" db="EMBL/GenBank/DDBJ databases">
        <title>Genome assembly C_amara_ONT_v2.</title>
        <authorList>
            <person name="Yant L."/>
            <person name="Moore C."/>
            <person name="Slenker M."/>
        </authorList>
    </citation>
    <scope>NUCLEOTIDE SEQUENCE [LARGE SCALE GENOMIC DNA]</scope>
    <source>
        <tissue evidence="2">Leaf</tissue>
    </source>
</reference>
<name>A0ABD0ZHN7_CARAN</name>
<feature type="transmembrane region" description="Helical" evidence="1">
    <location>
        <begin position="15"/>
        <end position="36"/>
    </location>
</feature>
<evidence type="ECO:0000313" key="3">
    <source>
        <dbReference type="Proteomes" id="UP001558713"/>
    </source>
</evidence>
<evidence type="ECO:0000256" key="1">
    <source>
        <dbReference type="SAM" id="Phobius"/>
    </source>
</evidence>
<comment type="caution">
    <text evidence="2">The sequence shown here is derived from an EMBL/GenBank/DDBJ whole genome shotgun (WGS) entry which is preliminary data.</text>
</comment>
<gene>
    <name evidence="2" type="ORF">V5N11_000853</name>
</gene>
<dbReference type="Proteomes" id="UP001558713">
    <property type="component" value="Unassembled WGS sequence"/>
</dbReference>
<dbReference type="EMBL" id="JBANAX010000759">
    <property type="protein sequence ID" value="KAL1194194.1"/>
    <property type="molecule type" value="Genomic_DNA"/>
</dbReference>
<dbReference type="AlphaFoldDB" id="A0ABD0ZHN7"/>
<evidence type="ECO:0000313" key="2">
    <source>
        <dbReference type="EMBL" id="KAL1194194.1"/>
    </source>
</evidence>
<keyword evidence="3" id="KW-1185">Reference proteome</keyword>
<proteinExistence type="predicted"/>
<sequence length="123" mass="13906">MMIMMGVTTSLPYPFQILLVLILSMASVILLGRMLSRPMKTKDRSRQLPPGPPGWPILGNLPELIMARPRFINEKTDHDRVKTEASCCSVPMVSFRSHMITYLQLSKLIARKGSYRLLPLHAS</sequence>
<keyword evidence="1" id="KW-0472">Membrane</keyword>
<protein>
    <submittedName>
        <fullName evidence="2">Dihomomethionine N-hydroxylase</fullName>
    </submittedName>
</protein>